<keyword evidence="3 5" id="KW-0697">Rotamase</keyword>
<evidence type="ECO:0000256" key="2">
    <source>
        <dbReference type="ARBA" id="ARBA00013194"/>
    </source>
</evidence>
<protein>
    <recommendedName>
        <fullName evidence="2 5">peptidylprolyl isomerase</fullName>
        <ecNumber evidence="2 5">5.2.1.8</ecNumber>
    </recommendedName>
</protein>
<evidence type="ECO:0000256" key="3">
    <source>
        <dbReference type="ARBA" id="ARBA00023110"/>
    </source>
</evidence>
<evidence type="ECO:0000256" key="5">
    <source>
        <dbReference type="PROSITE-ProRule" id="PRU00277"/>
    </source>
</evidence>
<dbReference type="EMBL" id="JBBPBM010000005">
    <property type="protein sequence ID" value="KAK8584068.1"/>
    <property type="molecule type" value="Genomic_DNA"/>
</dbReference>
<dbReference type="EC" id="5.2.1.8" evidence="2 5"/>
<proteinExistence type="predicted"/>
<dbReference type="PANTHER" id="PTHR43811">
    <property type="entry name" value="FKBP-TYPE PEPTIDYL-PROLYL CIS-TRANS ISOMERASE FKPA"/>
    <property type="match status" value="1"/>
</dbReference>
<dbReference type="PROSITE" id="PS50059">
    <property type="entry name" value="FKBP_PPIASE"/>
    <property type="match status" value="1"/>
</dbReference>
<evidence type="ECO:0000256" key="6">
    <source>
        <dbReference type="SAM" id="MobiDB-lite"/>
    </source>
</evidence>
<dbReference type="Pfam" id="PF17800">
    <property type="entry name" value="NPL"/>
    <property type="match status" value="1"/>
</dbReference>
<comment type="catalytic activity">
    <reaction evidence="1 5">
        <text>[protein]-peptidylproline (omega=180) = [protein]-peptidylproline (omega=0)</text>
        <dbReference type="Rhea" id="RHEA:16237"/>
        <dbReference type="Rhea" id="RHEA-COMP:10747"/>
        <dbReference type="Rhea" id="RHEA-COMP:10748"/>
        <dbReference type="ChEBI" id="CHEBI:83833"/>
        <dbReference type="ChEBI" id="CHEBI:83834"/>
        <dbReference type="EC" id="5.2.1.8"/>
    </reaction>
</comment>
<comment type="caution">
    <text evidence="8">The sequence shown here is derived from an EMBL/GenBank/DDBJ whole genome shotgun (WGS) entry which is preliminary data.</text>
</comment>
<name>A0ABR2FPV8_9ROSI</name>
<organism evidence="8 9">
    <name type="scientific">Hibiscus sabdariffa</name>
    <name type="common">roselle</name>
    <dbReference type="NCBI Taxonomy" id="183260"/>
    <lineage>
        <taxon>Eukaryota</taxon>
        <taxon>Viridiplantae</taxon>
        <taxon>Streptophyta</taxon>
        <taxon>Embryophyta</taxon>
        <taxon>Tracheophyta</taxon>
        <taxon>Spermatophyta</taxon>
        <taxon>Magnoliopsida</taxon>
        <taxon>eudicotyledons</taxon>
        <taxon>Gunneridae</taxon>
        <taxon>Pentapetalae</taxon>
        <taxon>rosids</taxon>
        <taxon>malvids</taxon>
        <taxon>Malvales</taxon>
        <taxon>Malvaceae</taxon>
        <taxon>Malvoideae</taxon>
        <taxon>Hibiscus</taxon>
    </lineage>
</organism>
<feature type="compositionally biased region" description="Acidic residues" evidence="6">
    <location>
        <begin position="105"/>
        <end position="115"/>
    </location>
</feature>
<dbReference type="Gene3D" id="3.10.50.40">
    <property type="match status" value="1"/>
</dbReference>
<evidence type="ECO:0000256" key="1">
    <source>
        <dbReference type="ARBA" id="ARBA00000971"/>
    </source>
</evidence>
<feature type="compositionally biased region" description="Basic residues" evidence="6">
    <location>
        <begin position="161"/>
        <end position="177"/>
    </location>
</feature>
<gene>
    <name evidence="8" type="ORF">V6N12_068318</name>
</gene>
<feature type="compositionally biased region" description="Basic residues" evidence="6">
    <location>
        <begin position="380"/>
        <end position="390"/>
    </location>
</feature>
<keyword evidence="4 5" id="KW-0413">Isomerase</keyword>
<feature type="region of interest" description="Disordered" evidence="6">
    <location>
        <begin position="365"/>
        <end position="412"/>
    </location>
</feature>
<evidence type="ECO:0000313" key="9">
    <source>
        <dbReference type="Proteomes" id="UP001472677"/>
    </source>
</evidence>
<dbReference type="Gene3D" id="2.60.120.340">
    <property type="entry name" value="Nucleoplasmin core domain"/>
    <property type="match status" value="1"/>
</dbReference>
<sequence>MAFWGTEVKPGKPFTHAPLNGRLHLSQATLGMGDGVQKSIVQCNVGNRMPVFLCSLFPDKAECCQLNLEFDESDEVVFSVIGPRTVHLTGYYLFSTSIHHHNDESESYGEDIAETETEKSKNSKDSEYGGSFIDDEDNDLQVFSSEDFSAGPGSNEEMPHFKFKGHKGKRRKLRKKYQISESDGSQQKDFTGGVASMELVDGETEHTLPISSLFSAKCASNSGNDDIEGKAGNETDNHNNNETECDATMLEGINGVQPECKPGIRNGDKLEELVKEERPEADHCMTEEVILEQNDQNQKLASNEKCQSDDLLLTSSQVCTEGGAKLNRKRKKHLQKKILEDDDTKDDEFPKTGSNLNSVIEDVLVEDKETQNQVNDDNHSKKRKKKKRCKDKAEGDATEMEPPVLSDHEKEQSVVEMEDKNTVVETKDKNTNDKEIQLSNGIIIEELEMGKPDGKIASLGKKVRVHYTVKLKDSGELIDSSADKALLKMRLGEGEVQELWNVGLDGMRVGGKRRLTVPPSVSYTKEGTSENVPPNSWLVFDVELVKVRNGYKYAALSLCDN</sequence>
<feature type="domain" description="PPIase FKBP-type" evidence="7">
    <location>
        <begin position="460"/>
        <end position="548"/>
    </location>
</feature>
<keyword evidence="9" id="KW-1185">Reference proteome</keyword>
<dbReference type="InterPro" id="IPR001179">
    <property type="entry name" value="PPIase_FKBP_dom"/>
</dbReference>
<dbReference type="Pfam" id="PF00254">
    <property type="entry name" value="FKBP_C"/>
    <property type="match status" value="1"/>
</dbReference>
<evidence type="ECO:0000256" key="4">
    <source>
        <dbReference type="ARBA" id="ARBA00023235"/>
    </source>
</evidence>
<feature type="region of interest" description="Disordered" evidence="6">
    <location>
        <begin position="102"/>
        <end position="190"/>
    </location>
</feature>
<accession>A0ABR2FPV8</accession>
<dbReference type="InterPro" id="IPR041232">
    <property type="entry name" value="NPL"/>
</dbReference>
<dbReference type="InterPro" id="IPR046357">
    <property type="entry name" value="PPIase_dom_sf"/>
</dbReference>
<dbReference type="SUPFAM" id="SSF54534">
    <property type="entry name" value="FKBP-like"/>
    <property type="match status" value="1"/>
</dbReference>
<evidence type="ECO:0000259" key="7">
    <source>
        <dbReference type="PROSITE" id="PS50059"/>
    </source>
</evidence>
<reference evidence="8 9" key="1">
    <citation type="journal article" date="2024" name="G3 (Bethesda)">
        <title>Genome assembly of Hibiscus sabdariffa L. provides insights into metabolisms of medicinal natural products.</title>
        <authorList>
            <person name="Kim T."/>
        </authorList>
    </citation>
    <scope>NUCLEOTIDE SEQUENCE [LARGE SCALE GENOMIC DNA]</scope>
    <source>
        <strain evidence="8">TK-2024</strain>
        <tissue evidence="8">Old leaves</tissue>
    </source>
</reference>
<evidence type="ECO:0000313" key="8">
    <source>
        <dbReference type="EMBL" id="KAK8584068.1"/>
    </source>
</evidence>
<dbReference type="PANTHER" id="PTHR43811:SF48">
    <property type="entry name" value="PEPTIDYL-PROLYL CIS-TRANS ISOMERASE FKBP43"/>
    <property type="match status" value="1"/>
</dbReference>
<feature type="compositionally biased region" description="Polar residues" evidence="6">
    <location>
        <begin position="179"/>
        <end position="189"/>
    </location>
</feature>
<feature type="compositionally biased region" description="Basic and acidic residues" evidence="6">
    <location>
        <begin position="116"/>
        <end position="127"/>
    </location>
</feature>
<dbReference type="Proteomes" id="UP001472677">
    <property type="component" value="Unassembled WGS sequence"/>
</dbReference>